<evidence type="ECO:0000313" key="7">
    <source>
        <dbReference type="Proteomes" id="UP000177659"/>
    </source>
</evidence>
<organism evidence="6 7">
    <name type="scientific">Candidatus Kaiserbacteria bacterium RIFCSPHIGHO2_02_FULL_49_11</name>
    <dbReference type="NCBI Taxonomy" id="1798489"/>
    <lineage>
        <taxon>Bacteria</taxon>
        <taxon>Candidatus Kaiseribacteriota</taxon>
    </lineage>
</organism>
<proteinExistence type="predicted"/>
<evidence type="ECO:0000256" key="3">
    <source>
        <dbReference type="ARBA" id="ARBA00022989"/>
    </source>
</evidence>
<reference evidence="6 7" key="1">
    <citation type="journal article" date="2016" name="Nat. Commun.">
        <title>Thousands of microbial genomes shed light on interconnected biogeochemical processes in an aquifer system.</title>
        <authorList>
            <person name="Anantharaman K."/>
            <person name="Brown C.T."/>
            <person name="Hug L.A."/>
            <person name="Sharon I."/>
            <person name="Castelle C.J."/>
            <person name="Probst A.J."/>
            <person name="Thomas B.C."/>
            <person name="Singh A."/>
            <person name="Wilkins M.J."/>
            <person name="Karaoz U."/>
            <person name="Brodie E.L."/>
            <person name="Williams K.H."/>
            <person name="Hubbard S.S."/>
            <person name="Banfield J.F."/>
        </authorList>
    </citation>
    <scope>NUCLEOTIDE SEQUENCE [LARGE SCALE GENOMIC DNA]</scope>
</reference>
<dbReference type="PANTHER" id="PTHR16950:SF16">
    <property type="entry name" value="ZINC TRANSPORTER ZIP13"/>
    <property type="match status" value="1"/>
</dbReference>
<evidence type="ECO:0000256" key="1">
    <source>
        <dbReference type="ARBA" id="ARBA00004141"/>
    </source>
</evidence>
<feature type="transmembrane region" description="Helical" evidence="5">
    <location>
        <begin position="182"/>
        <end position="203"/>
    </location>
</feature>
<protein>
    <recommendedName>
        <fullName evidence="8">ZIP family metal transporter</fullName>
    </recommendedName>
</protein>
<evidence type="ECO:0000256" key="2">
    <source>
        <dbReference type="ARBA" id="ARBA00022692"/>
    </source>
</evidence>
<dbReference type="InterPro" id="IPR003689">
    <property type="entry name" value="ZIP"/>
</dbReference>
<accession>A0A1F6D1Q3</accession>
<feature type="transmembrane region" description="Helical" evidence="5">
    <location>
        <begin position="209"/>
        <end position="230"/>
    </location>
</feature>
<dbReference type="AlphaFoldDB" id="A0A1F6D1Q3"/>
<dbReference type="GO" id="GO:0046873">
    <property type="term" value="F:metal ion transmembrane transporter activity"/>
    <property type="evidence" value="ECO:0007669"/>
    <property type="project" value="InterPro"/>
</dbReference>
<gene>
    <name evidence="6" type="ORF">A3D62_01640</name>
</gene>
<keyword evidence="3 5" id="KW-1133">Transmembrane helix</keyword>
<feature type="transmembrane region" description="Helical" evidence="5">
    <location>
        <begin position="242"/>
        <end position="262"/>
    </location>
</feature>
<evidence type="ECO:0000313" key="6">
    <source>
        <dbReference type="EMBL" id="OGG55305.1"/>
    </source>
</evidence>
<name>A0A1F6D1Q3_9BACT</name>
<dbReference type="PANTHER" id="PTHR16950">
    <property type="entry name" value="ZINC TRANSPORTER SLC39A7 HISTIDINE-RICH MEMBRANE PROTEIN KE4"/>
    <property type="match status" value="1"/>
</dbReference>
<sequence>MVSWYTYSAVSPMTAVTLTFASVLVISCISLIGALTISFSKTFLERSLFFLVSLAVGALFGDAIIHLIPEAFESFDSGAYAALFIIVGFFIFFILEKFLHWHHHHGGSHTHEVSSVHPLGRIVLVSDGMHNFLDGMIVAAAYLVSVEVGIATTIAIILHEVPQEIGDFGILIHAGYTRARALFVNFLSALAAILGAVVVFLFGEMSASVTPALVAMAAGSFLYIAGSDLVPELHKISGIKNSILQFAAIMIGVALMFALIFLE</sequence>
<evidence type="ECO:0000256" key="4">
    <source>
        <dbReference type="ARBA" id="ARBA00023136"/>
    </source>
</evidence>
<dbReference type="Proteomes" id="UP000177659">
    <property type="component" value="Unassembled WGS sequence"/>
</dbReference>
<evidence type="ECO:0008006" key="8">
    <source>
        <dbReference type="Google" id="ProtNLM"/>
    </source>
</evidence>
<feature type="transmembrane region" description="Helical" evidence="5">
    <location>
        <begin position="48"/>
        <end position="68"/>
    </location>
</feature>
<comment type="subcellular location">
    <subcellularLocation>
        <location evidence="1">Membrane</location>
        <topology evidence="1">Multi-pass membrane protein</topology>
    </subcellularLocation>
</comment>
<feature type="transmembrane region" description="Helical" evidence="5">
    <location>
        <begin position="12"/>
        <end position="36"/>
    </location>
</feature>
<evidence type="ECO:0000256" key="5">
    <source>
        <dbReference type="SAM" id="Phobius"/>
    </source>
</evidence>
<keyword evidence="4 5" id="KW-0472">Membrane</keyword>
<dbReference type="EMBL" id="MFLC01000005">
    <property type="protein sequence ID" value="OGG55305.1"/>
    <property type="molecule type" value="Genomic_DNA"/>
</dbReference>
<comment type="caution">
    <text evidence="6">The sequence shown here is derived from an EMBL/GenBank/DDBJ whole genome shotgun (WGS) entry which is preliminary data.</text>
</comment>
<dbReference type="Pfam" id="PF02535">
    <property type="entry name" value="Zip"/>
    <property type="match status" value="1"/>
</dbReference>
<dbReference type="GO" id="GO:0016020">
    <property type="term" value="C:membrane"/>
    <property type="evidence" value="ECO:0007669"/>
    <property type="project" value="UniProtKB-SubCell"/>
</dbReference>
<keyword evidence="2 5" id="KW-0812">Transmembrane</keyword>
<feature type="transmembrane region" description="Helical" evidence="5">
    <location>
        <begin position="80"/>
        <end position="99"/>
    </location>
</feature>